<dbReference type="eggNOG" id="COG2206">
    <property type="taxonomic scope" value="Bacteria"/>
</dbReference>
<dbReference type="Proteomes" id="UP000014975">
    <property type="component" value="Unassembled WGS sequence"/>
</dbReference>
<dbReference type="PANTHER" id="PTHR43155">
    <property type="entry name" value="CYCLIC DI-GMP PHOSPHODIESTERASE PA4108-RELATED"/>
    <property type="match status" value="1"/>
</dbReference>
<dbReference type="RefSeq" id="WP_020887457.1">
    <property type="nucleotide sequence ID" value="NZ_ATHI01000027.1"/>
</dbReference>
<dbReference type="NCBIfam" id="TIGR00277">
    <property type="entry name" value="HDIG"/>
    <property type="match status" value="1"/>
</dbReference>
<dbReference type="OrthoDB" id="9802066at2"/>
<dbReference type="STRING" id="1121439.dsat_0760"/>
<evidence type="ECO:0000256" key="1">
    <source>
        <dbReference type="SAM" id="Coils"/>
    </source>
</evidence>
<name>S7UJC7_9BACT</name>
<dbReference type="AlphaFoldDB" id="S7UJC7"/>
<organism evidence="4 5">
    <name type="scientific">Alkalidesulfovibrio alkalitolerans DSM 16529</name>
    <dbReference type="NCBI Taxonomy" id="1121439"/>
    <lineage>
        <taxon>Bacteria</taxon>
        <taxon>Pseudomonadati</taxon>
        <taxon>Thermodesulfobacteriota</taxon>
        <taxon>Desulfovibrionia</taxon>
        <taxon>Desulfovibrionales</taxon>
        <taxon>Desulfovibrionaceae</taxon>
        <taxon>Alkalidesulfovibrio</taxon>
    </lineage>
</organism>
<dbReference type="GO" id="GO:0016787">
    <property type="term" value="F:hydrolase activity"/>
    <property type="evidence" value="ECO:0007669"/>
    <property type="project" value="UniProtKB-KW"/>
</dbReference>
<dbReference type="PROSITE" id="PS51832">
    <property type="entry name" value="HD_GYP"/>
    <property type="match status" value="1"/>
</dbReference>
<dbReference type="SUPFAM" id="SSF109604">
    <property type="entry name" value="HD-domain/PDEase-like"/>
    <property type="match status" value="1"/>
</dbReference>
<dbReference type="InterPro" id="IPR021812">
    <property type="entry name" value="DUF3391"/>
</dbReference>
<dbReference type="Pfam" id="PF11871">
    <property type="entry name" value="DUF3391"/>
    <property type="match status" value="1"/>
</dbReference>
<dbReference type="SMART" id="SM00471">
    <property type="entry name" value="HDc"/>
    <property type="match status" value="1"/>
</dbReference>
<dbReference type="InterPro" id="IPR037522">
    <property type="entry name" value="HD_GYP_dom"/>
</dbReference>
<reference evidence="4 5" key="1">
    <citation type="journal article" date="2013" name="Genome Announc.">
        <title>Draft genome sequences for three mercury-methylating, sulfate-reducing bacteria.</title>
        <authorList>
            <person name="Brown S.D."/>
            <person name="Hurt R.A.Jr."/>
            <person name="Gilmour C.C."/>
            <person name="Elias D.A."/>
        </authorList>
    </citation>
    <scope>NUCLEOTIDE SEQUENCE [LARGE SCALE GENOMIC DNA]</scope>
    <source>
        <strain evidence="4 5">DSM 16529</strain>
    </source>
</reference>
<feature type="region of interest" description="Disordered" evidence="2">
    <location>
        <begin position="68"/>
        <end position="89"/>
    </location>
</feature>
<protein>
    <submittedName>
        <fullName evidence="4">Metal dependent phosphohydrolase</fullName>
    </submittedName>
</protein>
<accession>S7UJC7</accession>
<gene>
    <name evidence="4" type="ORF">dsat_0760</name>
</gene>
<feature type="domain" description="HD-GYP" evidence="3">
    <location>
        <begin position="155"/>
        <end position="348"/>
    </location>
</feature>
<keyword evidence="5" id="KW-1185">Reference proteome</keyword>
<dbReference type="CDD" id="cd00077">
    <property type="entry name" value="HDc"/>
    <property type="match status" value="1"/>
</dbReference>
<evidence type="ECO:0000259" key="3">
    <source>
        <dbReference type="PROSITE" id="PS51832"/>
    </source>
</evidence>
<proteinExistence type="predicted"/>
<dbReference type="InterPro" id="IPR003607">
    <property type="entry name" value="HD/PDEase_dom"/>
</dbReference>
<dbReference type="EMBL" id="ATHI01000027">
    <property type="protein sequence ID" value="EPR32408.1"/>
    <property type="molecule type" value="Genomic_DNA"/>
</dbReference>
<comment type="caution">
    <text evidence="4">The sequence shown here is derived from an EMBL/GenBank/DDBJ whole genome shotgun (WGS) entry which is preliminary data.</text>
</comment>
<keyword evidence="4" id="KW-0378">Hydrolase</keyword>
<dbReference type="PATRIC" id="fig|1121439.3.peg.2121"/>
<feature type="coiled-coil region" evidence="1">
    <location>
        <begin position="98"/>
        <end position="125"/>
    </location>
</feature>
<dbReference type="PANTHER" id="PTHR43155:SF2">
    <property type="entry name" value="CYCLIC DI-GMP PHOSPHODIESTERASE PA4108"/>
    <property type="match status" value="1"/>
</dbReference>
<evidence type="ECO:0000256" key="2">
    <source>
        <dbReference type="SAM" id="MobiDB-lite"/>
    </source>
</evidence>
<dbReference type="Gene3D" id="1.10.3210.10">
    <property type="entry name" value="Hypothetical protein af1432"/>
    <property type="match status" value="1"/>
</dbReference>
<evidence type="ECO:0000313" key="4">
    <source>
        <dbReference type="EMBL" id="EPR32408.1"/>
    </source>
</evidence>
<sequence length="429" mass="48107">MGKFSIPEYRVHVDQLQPGVFIKLDGAWFNHPFLFNKFKIKSEEQIRTLKESGVEEVICVPAKSDRLPDAPKAAKPSEQGPKVKKQPDPALEKMWAIKKERIERLKQKREEIRRCEENYRKSLAAVPGMMTGIMAGSGEAVQNAQALVSDMADVFLDERDAVVHLMDSKATDEGLFYHSLNVAVLGMMLGREFGLSPEDLKALGLGAMFHDIGKNKIEKKILRKPTHTKAEIQLIQMHPKYGVEIAVKAGGFTDPALRVIYQHHERMDGSGYPMHLKGAKIAVTARIAAICDIYDNLVNHPDQTKAVTPYQAMAAMFGKMKTKLDMQVFASFIRCLGIYPPGTIVQLSNEIIGLVIAVNQRNPLKPSLLIYDPEVPRDEAIIFDMEEDPDLSVVKSIHPTHLPKEIFTYLNPRAKVGYYMDNAGESRSK</sequence>
<dbReference type="Pfam" id="PF13487">
    <property type="entry name" value="HD_5"/>
    <property type="match status" value="1"/>
</dbReference>
<evidence type="ECO:0000313" key="5">
    <source>
        <dbReference type="Proteomes" id="UP000014975"/>
    </source>
</evidence>
<dbReference type="InterPro" id="IPR006675">
    <property type="entry name" value="HDIG_dom"/>
</dbReference>
<keyword evidence="1" id="KW-0175">Coiled coil</keyword>